<dbReference type="Proteomes" id="UP000237865">
    <property type="component" value="Unassembled WGS sequence"/>
</dbReference>
<dbReference type="RefSeq" id="WP_028127040.1">
    <property type="nucleotide sequence ID" value="NZ_PHNE01000008.1"/>
</dbReference>
<proteinExistence type="predicted"/>
<keyword evidence="1" id="KW-1133">Transmembrane helix</keyword>
<accession>A0A2S5R958</accession>
<gene>
    <name evidence="2" type="ORF">ELUCI_v1c09680</name>
</gene>
<feature type="transmembrane region" description="Helical" evidence="1">
    <location>
        <begin position="6"/>
        <end position="24"/>
    </location>
</feature>
<dbReference type="AlphaFoldDB" id="A0A2S5R958"/>
<comment type="caution">
    <text evidence="2">The sequence shown here is derived from an EMBL/GenBank/DDBJ whole genome shotgun (WGS) entry which is preliminary data.</text>
</comment>
<protein>
    <submittedName>
        <fullName evidence="2">Uncharacterized protein</fullName>
    </submittedName>
</protein>
<feature type="transmembrane region" description="Helical" evidence="1">
    <location>
        <begin position="83"/>
        <end position="107"/>
    </location>
</feature>
<evidence type="ECO:0000256" key="1">
    <source>
        <dbReference type="SAM" id="Phobius"/>
    </source>
</evidence>
<name>A0A2S5R958_9MOLU</name>
<evidence type="ECO:0000313" key="2">
    <source>
        <dbReference type="EMBL" id="PPE03823.1"/>
    </source>
</evidence>
<evidence type="ECO:0000313" key="3">
    <source>
        <dbReference type="Proteomes" id="UP000237865"/>
    </source>
</evidence>
<sequence length="130" mass="15150">MKIFMQILAVVSVGMLGASIYFLIKRIRLKRTTRHMKGTNLTLNKFIKQSKMDLEDQKIEEQNSLFEENNNYKILHKKLKLQFWICFGITIGLWIILLAVGFGTGFYKDFGNFESIEKATKVLTSYAFQI</sequence>
<keyword evidence="3" id="KW-1185">Reference proteome</keyword>
<dbReference type="STRING" id="1399797.GCA_000518285_01989"/>
<keyword evidence="1" id="KW-0472">Membrane</keyword>
<reference evidence="2 3" key="1">
    <citation type="submission" date="2017-11" db="EMBL/GenBank/DDBJ databases">
        <title>Genome sequence of Entomoplasma lucivorax PIPN-2 (ATCC 49196).</title>
        <authorList>
            <person name="Lo W.-S."/>
            <person name="Gasparich G.E."/>
            <person name="Kuo C.-H."/>
        </authorList>
    </citation>
    <scope>NUCLEOTIDE SEQUENCE [LARGE SCALE GENOMIC DNA]</scope>
    <source>
        <strain evidence="2 3">PIPN-2</strain>
    </source>
</reference>
<organism evidence="2 3">
    <name type="scientific">Williamsoniiplasma lucivorax</name>
    <dbReference type="NCBI Taxonomy" id="209274"/>
    <lineage>
        <taxon>Bacteria</taxon>
        <taxon>Bacillati</taxon>
        <taxon>Mycoplasmatota</taxon>
        <taxon>Mollicutes</taxon>
        <taxon>Entomoplasmatales</taxon>
        <taxon>Williamsoniiplasma</taxon>
    </lineage>
</organism>
<keyword evidence="1" id="KW-0812">Transmembrane</keyword>
<dbReference type="EMBL" id="PHNE01000008">
    <property type="protein sequence ID" value="PPE03823.1"/>
    <property type="molecule type" value="Genomic_DNA"/>
</dbReference>